<sequence>MSNGNWFERQDNKGAANPFPHDYLFPNLQLPDLSYSLVLRQSLEHVETSANGFSEIQPEIIDVDFAAFVLSTPHEAGAAHVRVQQLPTALVVSCSCAVPKTKLCVHQAQVLLNLLNRRHLRLFFDAPLRHEKIRAVAKDYGLQHEPNLDALFQLSYKGSFVEITPREKEIFPVTPAITAQLQEQILPKPERYSSLTTATDQAASKLMVVLGKHRYYDQFTVELFQAPFTKEGKPKNPFTPVKPLDLVWLLESPEELKFFSGIARFQNNYDGGNPEQDFAGLQALVRNPQGLDFYIHNTQASEKVNAASVVPVQVQRLKTDLQLTVHRQQSFYEISGELVIDGKAHALHQLYLKYQYFVHVGNTLYLPDQPDTLRVIDFFRKNSNRLLIHTSKYAEFQESILANLEQNIQITYSYLKPATKSQLAEQGFDQRREKILYLSETASYVYLLPVMRYGGELEIPVLSKKQLYATDSKGKAFSISRDSELELQLVSEIMRQHPDFEGQLPRLDFYLHKERFLDESWFLDAFEEWRKQDITILGFNDLKGNRRNSHKATVTLSVHSGINWFDTNLDIRFGKQKAKLKELHKAVKNKTRYVALDDGTQGILPQEWLEKLSRYFRYGEAVEDSIRTPKTNFSDVEELYEEEVLTQPVKEEIAKFRAKFSKFEEITPVEVPSGLNTTLRPYQHQGLNWLNFLDEFNFGGCLADDMGLGKTVQVIALLLLQRQKLGQNTNLVVVPTSLLFNWQAEVQKFAPSLRMYTLHGAQRTKEKPDFHDYDIVLTTYGTLLTEARRLKEFPFNYIVLDESQAIKNPESQRYKAARLLQSRNKLVLTGTPLENNTYDLYGQLSFACPGLLGSKQHFKDIYSMPIDKFDDFRKAQQLQKKISPFILRRTKQQVAPELPEKTEMVIYCEMPPEQRAVYDAYEKELRDYLEGKSDDELAKQGMHVLTGLTKLRQLCNSPALLPDAEGFDHPSAKIETLLEQIENKSRQHKILVFSQFVSMLDLIKPELQARGICFEYLTGQTRNRAARVENFQNNPNVRVFLISLKAGGVGLNLTAADYVYLVDPWWNPAAENQAIDRSHRIGQQKPVVAVRLICPDTVEEKILQLQATKKELASDLIKTDSAILKSLSKKDLLGLFR</sequence>
<dbReference type="Gene3D" id="3.40.50.10810">
    <property type="entry name" value="Tandem AAA-ATPase domain"/>
    <property type="match status" value="1"/>
</dbReference>
<dbReference type="SMART" id="SM00490">
    <property type="entry name" value="HELICc"/>
    <property type="match status" value="1"/>
</dbReference>
<dbReference type="CDD" id="cd18793">
    <property type="entry name" value="SF2_C_SNF"/>
    <property type="match status" value="1"/>
</dbReference>
<evidence type="ECO:0000259" key="5">
    <source>
        <dbReference type="PROSITE" id="PS51194"/>
    </source>
</evidence>
<dbReference type="InterPro" id="IPR007527">
    <property type="entry name" value="Znf_SWIM"/>
</dbReference>
<dbReference type="PANTHER" id="PTHR10799">
    <property type="entry name" value="SNF2/RAD54 HELICASE FAMILY"/>
    <property type="match status" value="1"/>
</dbReference>
<accession>A0ABW2DKV3</accession>
<dbReference type="InterPro" id="IPR049730">
    <property type="entry name" value="SNF2/RAD54-like_C"/>
</dbReference>
<dbReference type="InterPro" id="IPR000330">
    <property type="entry name" value="SNF2_N"/>
</dbReference>
<feature type="domain" description="SWIM-type" evidence="3">
    <location>
        <begin position="79"/>
        <end position="115"/>
    </location>
</feature>
<feature type="domain" description="Helicase ATP-binding" evidence="4">
    <location>
        <begin position="691"/>
        <end position="850"/>
    </location>
</feature>
<dbReference type="GO" id="GO:0004386">
    <property type="term" value="F:helicase activity"/>
    <property type="evidence" value="ECO:0007669"/>
    <property type="project" value="UniProtKB-KW"/>
</dbReference>
<keyword evidence="2" id="KW-0863">Zinc-finger</keyword>
<reference evidence="7" key="1">
    <citation type="journal article" date="2019" name="Int. J. Syst. Evol. Microbiol.">
        <title>The Global Catalogue of Microorganisms (GCM) 10K type strain sequencing project: providing services to taxonomists for standard genome sequencing and annotation.</title>
        <authorList>
            <consortium name="The Broad Institute Genomics Platform"/>
            <consortium name="The Broad Institute Genome Sequencing Center for Infectious Disease"/>
            <person name="Wu L."/>
            <person name="Ma J."/>
        </authorList>
    </citation>
    <scope>NUCLEOTIDE SEQUENCE [LARGE SCALE GENOMIC DNA]</scope>
    <source>
        <strain evidence="7">CGMCC 4.7393</strain>
    </source>
</reference>
<keyword evidence="6" id="KW-0347">Helicase</keyword>
<dbReference type="SMART" id="SM00487">
    <property type="entry name" value="DEXDc"/>
    <property type="match status" value="1"/>
</dbReference>
<comment type="caution">
    <text evidence="6">The sequence shown here is derived from an EMBL/GenBank/DDBJ whole genome shotgun (WGS) entry which is preliminary data.</text>
</comment>
<evidence type="ECO:0000256" key="1">
    <source>
        <dbReference type="ARBA" id="ARBA00022801"/>
    </source>
</evidence>
<dbReference type="InterPro" id="IPR027417">
    <property type="entry name" value="P-loop_NTPase"/>
</dbReference>
<dbReference type="Pfam" id="PF00176">
    <property type="entry name" value="SNF2-rel_dom"/>
    <property type="match status" value="1"/>
</dbReference>
<dbReference type="InterPro" id="IPR038718">
    <property type="entry name" value="SNF2-like_sf"/>
</dbReference>
<keyword evidence="1 6" id="KW-0378">Hydrolase</keyword>
<keyword evidence="7" id="KW-1185">Reference proteome</keyword>
<dbReference type="Proteomes" id="UP001596405">
    <property type="component" value="Unassembled WGS sequence"/>
</dbReference>
<keyword evidence="2" id="KW-0862">Zinc</keyword>
<evidence type="ECO:0000259" key="4">
    <source>
        <dbReference type="PROSITE" id="PS51192"/>
    </source>
</evidence>
<evidence type="ECO:0000259" key="3">
    <source>
        <dbReference type="PROSITE" id="PS50966"/>
    </source>
</evidence>
<dbReference type="GO" id="GO:0016787">
    <property type="term" value="F:hydrolase activity"/>
    <property type="evidence" value="ECO:0007669"/>
    <property type="project" value="UniProtKB-KW"/>
</dbReference>
<keyword evidence="2" id="KW-0479">Metal-binding</keyword>
<feature type="domain" description="Helicase C-terminal" evidence="5">
    <location>
        <begin position="973"/>
        <end position="1128"/>
    </location>
</feature>
<dbReference type="PROSITE" id="PS50966">
    <property type="entry name" value="ZF_SWIM"/>
    <property type="match status" value="1"/>
</dbReference>
<dbReference type="Gene3D" id="3.40.50.300">
    <property type="entry name" value="P-loop containing nucleotide triphosphate hydrolases"/>
    <property type="match status" value="1"/>
</dbReference>
<dbReference type="SUPFAM" id="SSF52540">
    <property type="entry name" value="P-loop containing nucleoside triphosphate hydrolases"/>
    <property type="match status" value="2"/>
</dbReference>
<dbReference type="InterPro" id="IPR014001">
    <property type="entry name" value="Helicase_ATP-bd"/>
</dbReference>
<dbReference type="Pfam" id="PF00271">
    <property type="entry name" value="Helicase_C"/>
    <property type="match status" value="1"/>
</dbReference>
<name>A0ABW2DKV3_9BACT</name>
<keyword evidence="6" id="KW-0547">Nucleotide-binding</keyword>
<dbReference type="InterPro" id="IPR013663">
    <property type="entry name" value="Helicase_SWF/SNF/SWI_bac"/>
</dbReference>
<gene>
    <name evidence="6" type="ORF">ACFQHR_04705</name>
</gene>
<evidence type="ECO:0000313" key="7">
    <source>
        <dbReference type="Proteomes" id="UP001596405"/>
    </source>
</evidence>
<organism evidence="6 7">
    <name type="scientific">Rufibacter roseus</name>
    <dbReference type="NCBI Taxonomy" id="1567108"/>
    <lineage>
        <taxon>Bacteria</taxon>
        <taxon>Pseudomonadati</taxon>
        <taxon>Bacteroidota</taxon>
        <taxon>Cytophagia</taxon>
        <taxon>Cytophagales</taxon>
        <taxon>Hymenobacteraceae</taxon>
        <taxon>Rufibacter</taxon>
    </lineage>
</organism>
<evidence type="ECO:0000313" key="6">
    <source>
        <dbReference type="EMBL" id="MFC6996911.1"/>
    </source>
</evidence>
<dbReference type="PROSITE" id="PS51194">
    <property type="entry name" value="HELICASE_CTER"/>
    <property type="match status" value="1"/>
</dbReference>
<keyword evidence="6" id="KW-0067">ATP-binding</keyword>
<evidence type="ECO:0000256" key="2">
    <source>
        <dbReference type="PROSITE-ProRule" id="PRU00325"/>
    </source>
</evidence>
<protein>
    <submittedName>
        <fullName evidence="6">DEAD/DEAH box helicase</fullName>
        <ecNumber evidence="6">3.6.4.-</ecNumber>
    </submittedName>
</protein>
<dbReference type="Pfam" id="PF08455">
    <property type="entry name" value="SNF2_assoc"/>
    <property type="match status" value="1"/>
</dbReference>
<dbReference type="InterPro" id="IPR001650">
    <property type="entry name" value="Helicase_C-like"/>
</dbReference>
<dbReference type="PROSITE" id="PS51192">
    <property type="entry name" value="HELICASE_ATP_BIND_1"/>
    <property type="match status" value="1"/>
</dbReference>
<dbReference type="EMBL" id="JBHSYQ010000003">
    <property type="protein sequence ID" value="MFC6996911.1"/>
    <property type="molecule type" value="Genomic_DNA"/>
</dbReference>
<dbReference type="CDD" id="cd18012">
    <property type="entry name" value="DEXQc_arch_SWI2_SNF2"/>
    <property type="match status" value="1"/>
</dbReference>
<dbReference type="EC" id="3.6.4.-" evidence="6"/>
<proteinExistence type="predicted"/>
<dbReference type="RefSeq" id="WP_066622858.1">
    <property type="nucleotide sequence ID" value="NZ_JBHSYQ010000003.1"/>
</dbReference>